<feature type="compositionally biased region" description="Low complexity" evidence="1">
    <location>
        <begin position="524"/>
        <end position="537"/>
    </location>
</feature>
<evidence type="ECO:0000313" key="2">
    <source>
        <dbReference type="EMBL" id="EQB59904.1"/>
    </source>
</evidence>
<protein>
    <recommendedName>
        <fullName evidence="4">Reverse transcriptase</fullName>
    </recommendedName>
</protein>
<gene>
    <name evidence="2" type="ORF">NAPIS_ORF02530</name>
</gene>
<evidence type="ECO:0000256" key="1">
    <source>
        <dbReference type="SAM" id="MobiDB-lite"/>
    </source>
</evidence>
<dbReference type="AlphaFoldDB" id="T0L5X2"/>
<name>T0L5X2_9MICR</name>
<dbReference type="Proteomes" id="UP000053780">
    <property type="component" value="Unassembled WGS sequence"/>
</dbReference>
<organism evidence="2 3">
    <name type="scientific">Vairimorpha apis BRL 01</name>
    <dbReference type="NCBI Taxonomy" id="1037528"/>
    <lineage>
        <taxon>Eukaryota</taxon>
        <taxon>Fungi</taxon>
        <taxon>Fungi incertae sedis</taxon>
        <taxon>Microsporidia</taxon>
        <taxon>Nosematidae</taxon>
        <taxon>Vairimorpha</taxon>
    </lineage>
</organism>
<dbReference type="VEuPathDB" id="MicrosporidiaDB:NAPIS_ORF02530"/>
<accession>T0L5X2</accession>
<proteinExistence type="predicted"/>
<sequence length="537" mass="62438">MNEETKKFFATVGLEMNREKSATNCTGCESDAVILEGHQGYKYLGITEDASSIVKREIFEKVRKEILCRVEKLCMTKLNGKNMIRAINEHAISVINYHVGLVKLEPSDFKSLDHDIRQVLIKYQVHLQPACKERLYLPRTEMGRGLTNIEFKSECMLLTMHRSFNETRNSSLRRAAILKSEEACASHLSLIVSYLKIRYSLEEIPSLKALVEAQKLKLYNEIQNRSNHGKLYKAKTNELISIKDSSTWLTKGNNQARSEAIYCFLQDRNIFCGQVGQCPHCGSQRKTVDHLATKCDRMLGFDYMRRHNEVVRCIHLLLCKKYGFKKTNKIRSHSVQEVMSNDNAEIRVDTRVSTDIKVCHNKPDILVIDKKNKEILIVEIGITNQDRLTIVKNEKLRKYDLLANELGQIYKSRTKIVPYVITWDGVVTKYHRKYIKELEIQPNLEAYMQSIVLKKTLESISMDRRRGYEWIEPREDEVEKAVENLVKTIPLKNIYIEETKLKINESKKPRDNQSEEYEDEIVLNNPQIENTNNNEQL</sequence>
<evidence type="ECO:0008006" key="4">
    <source>
        <dbReference type="Google" id="ProtNLM"/>
    </source>
</evidence>
<dbReference type="PANTHER" id="PTHR35450:SF2">
    <property type="entry name" value="REVERSE TRANSCRIPTASE DOMAIN-CONTAINING PROTEIN"/>
    <property type="match status" value="1"/>
</dbReference>
<dbReference type="OrthoDB" id="2192661at2759"/>
<evidence type="ECO:0000313" key="3">
    <source>
        <dbReference type="Proteomes" id="UP000053780"/>
    </source>
</evidence>
<dbReference type="EMBL" id="KE647353">
    <property type="protein sequence ID" value="EQB59904.1"/>
    <property type="molecule type" value="Genomic_DNA"/>
</dbReference>
<reference evidence="2 3" key="1">
    <citation type="journal article" date="2013" name="BMC Genomics">
        <title>Genome sequencing and comparative genomics of honey bee microsporidia, Nosema apis reveal novel insights into host-parasite interactions.</title>
        <authorList>
            <person name="Chen Yp."/>
            <person name="Pettis J.S."/>
            <person name="Zhao Y."/>
            <person name="Liu X."/>
            <person name="Tallon L.J."/>
            <person name="Sadzewicz L.D."/>
            <person name="Li R."/>
            <person name="Zheng H."/>
            <person name="Huang S."/>
            <person name="Zhang X."/>
            <person name="Hamilton M.C."/>
            <person name="Pernal S.F."/>
            <person name="Melathopoulos A.P."/>
            <person name="Yan X."/>
            <person name="Evans J.D."/>
        </authorList>
    </citation>
    <scope>NUCLEOTIDE SEQUENCE [LARGE SCALE GENOMIC DNA]</scope>
    <source>
        <strain evidence="2 3">BRL 01</strain>
    </source>
</reference>
<dbReference type="HOGENOM" id="CLU_036830_0_0_1"/>
<keyword evidence="3" id="KW-1185">Reference proteome</keyword>
<dbReference type="PANTHER" id="PTHR35450">
    <property type="entry name" value="REVERSE TRANSCRIPTASE DOMAIN-CONTAINING PROTEIN"/>
    <property type="match status" value="1"/>
</dbReference>
<feature type="region of interest" description="Disordered" evidence="1">
    <location>
        <begin position="505"/>
        <end position="537"/>
    </location>
</feature>